<organism evidence="1 2">
    <name type="scientific">Armadillidium nasatum</name>
    <dbReference type="NCBI Taxonomy" id="96803"/>
    <lineage>
        <taxon>Eukaryota</taxon>
        <taxon>Metazoa</taxon>
        <taxon>Ecdysozoa</taxon>
        <taxon>Arthropoda</taxon>
        <taxon>Crustacea</taxon>
        <taxon>Multicrustacea</taxon>
        <taxon>Malacostraca</taxon>
        <taxon>Eumalacostraca</taxon>
        <taxon>Peracarida</taxon>
        <taxon>Isopoda</taxon>
        <taxon>Oniscidea</taxon>
        <taxon>Crinocheta</taxon>
        <taxon>Armadillidiidae</taxon>
        <taxon>Armadillidium</taxon>
    </lineage>
</organism>
<sequence length="160" mass="19007">MKFSVEFDRKELVIPKENGSSSLIWRNTLRRLGWKNACKISLLSPYERKYRKHLLSSYVPSCCSCHIQGYAYLFPPLKKEKDHKFAGSERIDEFIPIDPPNLEEISRKAPPFSPVNFPNVPEFIEERTPVERKRPTNRLRTNAHQQWKPRRRSEKVMFFT</sequence>
<dbReference type="OrthoDB" id="8197497at2759"/>
<dbReference type="Proteomes" id="UP000326759">
    <property type="component" value="Unassembled WGS sequence"/>
</dbReference>
<reference evidence="1 2" key="1">
    <citation type="journal article" date="2019" name="PLoS Biol.">
        <title>Sex chromosomes control vertical transmission of feminizing Wolbachia symbionts in an isopod.</title>
        <authorList>
            <person name="Becking T."/>
            <person name="Chebbi M.A."/>
            <person name="Giraud I."/>
            <person name="Moumen B."/>
            <person name="Laverre T."/>
            <person name="Caubet Y."/>
            <person name="Peccoud J."/>
            <person name="Gilbert C."/>
            <person name="Cordaux R."/>
        </authorList>
    </citation>
    <scope>NUCLEOTIDE SEQUENCE [LARGE SCALE GENOMIC DNA]</scope>
    <source>
        <strain evidence="1">ANa2</strain>
        <tissue evidence="1">Whole body excluding digestive tract and cuticle</tissue>
    </source>
</reference>
<keyword evidence="2" id="KW-1185">Reference proteome</keyword>
<gene>
    <name evidence="1" type="ORF">Anas_06832</name>
</gene>
<accession>A0A5N5TBD4</accession>
<evidence type="ECO:0000313" key="2">
    <source>
        <dbReference type="Proteomes" id="UP000326759"/>
    </source>
</evidence>
<evidence type="ECO:0000313" key="1">
    <source>
        <dbReference type="EMBL" id="KAB7503983.1"/>
    </source>
</evidence>
<comment type="caution">
    <text evidence="1">The sequence shown here is derived from an EMBL/GenBank/DDBJ whole genome shotgun (WGS) entry which is preliminary data.</text>
</comment>
<dbReference type="EMBL" id="SEYY01004037">
    <property type="protein sequence ID" value="KAB7503983.1"/>
    <property type="molecule type" value="Genomic_DNA"/>
</dbReference>
<protein>
    <submittedName>
        <fullName evidence="1">Uncharacterized protein</fullName>
    </submittedName>
</protein>
<proteinExistence type="predicted"/>
<dbReference type="AlphaFoldDB" id="A0A5N5TBD4"/>
<name>A0A5N5TBD4_9CRUS</name>